<sequence>MPYMRKANKKWLAEHARHTGGGDIGWRCKNTDALILAERTGRTVWDDDGPGPCASSQGVQLVVETYCPKCGSKLKVNHGVPIQEGELVSI</sequence>
<dbReference type="AlphaFoldDB" id="A0A1F8F2T4"/>
<name>A0A1F8F2T4_9BACT</name>
<evidence type="ECO:0000313" key="1">
    <source>
        <dbReference type="EMBL" id="OGN07445.1"/>
    </source>
</evidence>
<gene>
    <name evidence="1" type="ORF">A2669_01870</name>
</gene>
<accession>A0A1F8F2T4</accession>
<organism evidence="1 2">
    <name type="scientific">Candidatus Yanofskybacteria bacterium RIFCSPHIGHO2_01_FULL_48_25b</name>
    <dbReference type="NCBI Taxonomy" id="1802672"/>
    <lineage>
        <taxon>Bacteria</taxon>
        <taxon>Candidatus Yanofskyibacteriota</taxon>
    </lineage>
</organism>
<reference evidence="1 2" key="1">
    <citation type="journal article" date="2016" name="Nat. Commun.">
        <title>Thousands of microbial genomes shed light on interconnected biogeochemical processes in an aquifer system.</title>
        <authorList>
            <person name="Anantharaman K."/>
            <person name="Brown C.T."/>
            <person name="Hug L.A."/>
            <person name="Sharon I."/>
            <person name="Castelle C.J."/>
            <person name="Probst A.J."/>
            <person name="Thomas B.C."/>
            <person name="Singh A."/>
            <person name="Wilkins M.J."/>
            <person name="Karaoz U."/>
            <person name="Brodie E.L."/>
            <person name="Williams K.H."/>
            <person name="Hubbard S.S."/>
            <person name="Banfield J.F."/>
        </authorList>
    </citation>
    <scope>NUCLEOTIDE SEQUENCE [LARGE SCALE GENOMIC DNA]</scope>
</reference>
<comment type="caution">
    <text evidence="1">The sequence shown here is derived from an EMBL/GenBank/DDBJ whole genome shotgun (WGS) entry which is preliminary data.</text>
</comment>
<evidence type="ECO:0000313" key="2">
    <source>
        <dbReference type="Proteomes" id="UP000177605"/>
    </source>
</evidence>
<dbReference type="Proteomes" id="UP000177605">
    <property type="component" value="Unassembled WGS sequence"/>
</dbReference>
<dbReference type="EMBL" id="MGJM01000001">
    <property type="protein sequence ID" value="OGN07445.1"/>
    <property type="molecule type" value="Genomic_DNA"/>
</dbReference>
<proteinExistence type="predicted"/>
<protein>
    <submittedName>
        <fullName evidence="1">Uncharacterized protein</fullName>
    </submittedName>
</protein>